<evidence type="ECO:0000313" key="1">
    <source>
        <dbReference type="EMBL" id="CAI48362.1"/>
    </source>
</evidence>
<dbReference type="EnsemblBacteria" id="CAI48362">
    <property type="protein sequence ID" value="CAI48362"/>
    <property type="gene ID" value="NP_0542A"/>
</dbReference>
<dbReference type="KEGG" id="nph:NP_0542A"/>
<dbReference type="InterPro" id="IPR014451">
    <property type="entry name" value="UCP008455"/>
</dbReference>
<keyword evidence="2" id="KW-1185">Reference proteome</keyword>
<dbReference type="GeneID" id="3703340"/>
<accession>A0A1U7ETV2</accession>
<protein>
    <submittedName>
        <fullName evidence="1">TRAP-type transport system protein small subunit</fullName>
    </submittedName>
</protein>
<dbReference type="InterPro" id="IPR015001">
    <property type="entry name" value="DUF1850"/>
</dbReference>
<dbReference type="Proteomes" id="UP000002698">
    <property type="component" value="Chromosome"/>
</dbReference>
<dbReference type="STRING" id="348780.NP_0542A"/>
<reference evidence="1 2" key="1">
    <citation type="journal article" date="2005" name="Genome Res.">
        <title>Living with two extremes: conclusions from the genome sequence of Natronomonas pharaonis.</title>
        <authorList>
            <person name="Falb M."/>
            <person name="Pfeiffer F."/>
            <person name="Palm P."/>
            <person name="Rodewald K."/>
            <person name="Hickmann V."/>
            <person name="Tittor J."/>
            <person name="Oesterhelt D."/>
        </authorList>
    </citation>
    <scope>NUCLEOTIDE SEQUENCE [LARGE SCALE GENOMIC DNA]</scope>
    <source>
        <strain evidence="2">ATCC 35678 / DSM 2160 / CIP 103997 / JCM 8858 / NBRC 14720 / NCIMB 2260 / Gabara</strain>
    </source>
</reference>
<dbReference type="HOGENOM" id="CLU_110564_0_0_2"/>
<evidence type="ECO:0000313" key="2">
    <source>
        <dbReference type="Proteomes" id="UP000002698"/>
    </source>
</evidence>
<dbReference type="EMBL" id="CR936257">
    <property type="protein sequence ID" value="CAI48362.1"/>
    <property type="molecule type" value="Genomic_DNA"/>
</dbReference>
<dbReference type="AlphaFoldDB" id="A0A1U7ETV2"/>
<name>A0A1U7ETV2_NATPD</name>
<dbReference type="PIRSF" id="PIRSF008455">
    <property type="entry name" value="UCP008455"/>
    <property type="match status" value="1"/>
</dbReference>
<dbReference type="OrthoDB" id="212141at2157"/>
<sequence length="162" mass="17371">MPRRAWLPIAALSVLVVASAAGIVVSERDVGTQTLVVEDATDGTELLAVAVEPGSEVAIEYTHSVERTPVVDVYTVDDGELVMTRSEFQSFGAGLPSRADVALEDGVFVYEPPPKRYAQLTVATGHIADHDLVVDGERYDLAALADGESITLDLEHRLFHGL</sequence>
<dbReference type="eggNOG" id="arCOG02990">
    <property type="taxonomic scope" value="Archaea"/>
</dbReference>
<organism evidence="1 2">
    <name type="scientific">Natronomonas pharaonis (strain ATCC 35678 / DSM 2160 / CIP 103997 / JCM 8858 / NBRC 14720 / NCIMB 2260 / Gabara)</name>
    <name type="common">Halobacterium pharaonis</name>
    <dbReference type="NCBI Taxonomy" id="348780"/>
    <lineage>
        <taxon>Archaea</taxon>
        <taxon>Methanobacteriati</taxon>
        <taxon>Methanobacteriota</taxon>
        <taxon>Stenosarchaea group</taxon>
        <taxon>Halobacteria</taxon>
        <taxon>Halobacteriales</taxon>
        <taxon>Natronomonadaceae</taxon>
        <taxon>Natronomonas</taxon>
    </lineage>
</organism>
<dbReference type="Pfam" id="PF08905">
    <property type="entry name" value="DUF1850"/>
    <property type="match status" value="1"/>
</dbReference>
<proteinExistence type="predicted"/>
<gene>
    <name evidence="1" type="primary">tp53b</name>
    <name evidence="1" type="ordered locus">NP_0542A</name>
</gene>
<dbReference type="RefSeq" id="WP_011321998.1">
    <property type="nucleotide sequence ID" value="NC_007426.1"/>
</dbReference>